<reference evidence="3" key="2">
    <citation type="journal article" date="2021" name="PeerJ">
        <title>Extensive microbial diversity within the chicken gut microbiome revealed by metagenomics and culture.</title>
        <authorList>
            <person name="Gilroy R."/>
            <person name="Ravi A."/>
            <person name="Getino M."/>
            <person name="Pursley I."/>
            <person name="Horton D.L."/>
            <person name="Alikhan N.F."/>
            <person name="Baker D."/>
            <person name="Gharbi K."/>
            <person name="Hall N."/>
            <person name="Watson M."/>
            <person name="Adriaenssens E.M."/>
            <person name="Foster-Nyarko E."/>
            <person name="Jarju S."/>
            <person name="Secka A."/>
            <person name="Antonio M."/>
            <person name="Oren A."/>
            <person name="Chaudhuri R.R."/>
            <person name="La Ragione R."/>
            <person name="Hildebrand F."/>
            <person name="Pallen M.J."/>
        </authorList>
    </citation>
    <scope>NUCLEOTIDE SEQUENCE</scope>
    <source>
        <strain evidence="3">CHK193-30670</strain>
    </source>
</reference>
<sequence>MKELIINKDNLKQEDVKEVVTRVKAVMINEQNEILLAYCDDDYQFPGGHLKDGEDAYSGLIREVKEETGIESKKDDYYPFMITKHYEKNYFRTGNNRLNIIIYFIYKKVPVINDNNIDISNYERKNGFKLCFVNLDDAEDLLIDHARTHPRFKDLAYEMLPVLDEYKNNYHN</sequence>
<evidence type="ECO:0000313" key="4">
    <source>
        <dbReference type="Proteomes" id="UP000824074"/>
    </source>
</evidence>
<dbReference type="PANTHER" id="PTHR21340:SF0">
    <property type="entry name" value="BIS(5'-NUCLEOSYL)-TETRAPHOSPHATASE [ASYMMETRICAL]"/>
    <property type="match status" value="1"/>
</dbReference>
<dbReference type="PANTHER" id="PTHR21340">
    <property type="entry name" value="DIADENOSINE 5,5-P1,P4-TETRAPHOSPHATE PYROPHOSPHOHYDROLASE MUTT"/>
    <property type="match status" value="1"/>
</dbReference>
<dbReference type="PROSITE" id="PS00893">
    <property type="entry name" value="NUDIX_BOX"/>
    <property type="match status" value="1"/>
</dbReference>
<dbReference type="SUPFAM" id="SSF55811">
    <property type="entry name" value="Nudix"/>
    <property type="match status" value="1"/>
</dbReference>
<name>A0A9D1IPD8_9FIRM</name>
<dbReference type="Gene3D" id="3.90.79.10">
    <property type="entry name" value="Nucleoside Triphosphate Pyrophosphohydrolase"/>
    <property type="match status" value="1"/>
</dbReference>
<keyword evidence="1" id="KW-0378">Hydrolase</keyword>
<dbReference type="AlphaFoldDB" id="A0A9D1IPD8"/>
<dbReference type="Pfam" id="PF00293">
    <property type="entry name" value="NUDIX"/>
    <property type="match status" value="1"/>
</dbReference>
<evidence type="ECO:0000313" key="3">
    <source>
        <dbReference type="EMBL" id="HIU40306.1"/>
    </source>
</evidence>
<evidence type="ECO:0000259" key="2">
    <source>
        <dbReference type="PROSITE" id="PS51462"/>
    </source>
</evidence>
<dbReference type="InterPro" id="IPR015797">
    <property type="entry name" value="NUDIX_hydrolase-like_dom_sf"/>
</dbReference>
<gene>
    <name evidence="3" type="ORF">IAB68_03310</name>
</gene>
<organism evidence="3 4">
    <name type="scientific">Candidatus Aphodocola excrementigallinarum</name>
    <dbReference type="NCBI Taxonomy" id="2840670"/>
    <lineage>
        <taxon>Bacteria</taxon>
        <taxon>Bacillati</taxon>
        <taxon>Bacillota</taxon>
        <taxon>Bacilli</taxon>
        <taxon>Candidatus Aphodocola</taxon>
    </lineage>
</organism>
<dbReference type="EMBL" id="DVMT01000033">
    <property type="protein sequence ID" value="HIU40306.1"/>
    <property type="molecule type" value="Genomic_DNA"/>
</dbReference>
<dbReference type="GO" id="GO:0006167">
    <property type="term" value="P:AMP biosynthetic process"/>
    <property type="evidence" value="ECO:0007669"/>
    <property type="project" value="TreeGrafter"/>
</dbReference>
<dbReference type="CDD" id="cd02883">
    <property type="entry name" value="NUDIX_Hydrolase"/>
    <property type="match status" value="1"/>
</dbReference>
<dbReference type="GO" id="GO:0004081">
    <property type="term" value="F:bis(5'-nucleosyl)-tetraphosphatase (asymmetrical) activity"/>
    <property type="evidence" value="ECO:0007669"/>
    <property type="project" value="TreeGrafter"/>
</dbReference>
<feature type="domain" description="Nudix hydrolase" evidence="2">
    <location>
        <begin position="18"/>
        <end position="157"/>
    </location>
</feature>
<dbReference type="PROSITE" id="PS51462">
    <property type="entry name" value="NUDIX"/>
    <property type="match status" value="1"/>
</dbReference>
<protein>
    <submittedName>
        <fullName evidence="3">NUDIX domain-containing protein</fullName>
    </submittedName>
</protein>
<dbReference type="Proteomes" id="UP000824074">
    <property type="component" value="Unassembled WGS sequence"/>
</dbReference>
<dbReference type="GO" id="GO:0006754">
    <property type="term" value="P:ATP biosynthetic process"/>
    <property type="evidence" value="ECO:0007669"/>
    <property type="project" value="TreeGrafter"/>
</dbReference>
<comment type="caution">
    <text evidence="3">The sequence shown here is derived from an EMBL/GenBank/DDBJ whole genome shotgun (WGS) entry which is preliminary data.</text>
</comment>
<reference evidence="3" key="1">
    <citation type="submission" date="2020-10" db="EMBL/GenBank/DDBJ databases">
        <authorList>
            <person name="Gilroy R."/>
        </authorList>
    </citation>
    <scope>NUCLEOTIDE SEQUENCE</scope>
    <source>
        <strain evidence="3">CHK193-30670</strain>
    </source>
</reference>
<dbReference type="InterPro" id="IPR051325">
    <property type="entry name" value="Nudix_hydrolase_domain"/>
</dbReference>
<dbReference type="InterPro" id="IPR000086">
    <property type="entry name" value="NUDIX_hydrolase_dom"/>
</dbReference>
<dbReference type="InterPro" id="IPR020084">
    <property type="entry name" value="NUDIX_hydrolase_CS"/>
</dbReference>
<evidence type="ECO:0000256" key="1">
    <source>
        <dbReference type="ARBA" id="ARBA00022801"/>
    </source>
</evidence>
<accession>A0A9D1IPD8</accession>
<proteinExistence type="predicted"/>